<accession>A0ABU3BCJ2</accession>
<dbReference type="InterPro" id="IPR010130">
    <property type="entry name" value="T1SS_OMP_TolC"/>
</dbReference>
<comment type="caution">
    <text evidence="10">The sequence shown here is derived from an EMBL/GenBank/DDBJ whole genome shotgun (WGS) entry which is preliminary data.</text>
</comment>
<evidence type="ECO:0000256" key="2">
    <source>
        <dbReference type="ARBA" id="ARBA00007613"/>
    </source>
</evidence>
<evidence type="ECO:0000256" key="7">
    <source>
        <dbReference type="ARBA" id="ARBA00023237"/>
    </source>
</evidence>
<dbReference type="PANTHER" id="PTHR30026">
    <property type="entry name" value="OUTER MEMBRANE PROTEIN TOLC"/>
    <property type="match status" value="1"/>
</dbReference>
<dbReference type="NCBIfam" id="TIGR01844">
    <property type="entry name" value="type_I_sec_TolC"/>
    <property type="match status" value="1"/>
</dbReference>
<dbReference type="InterPro" id="IPR003423">
    <property type="entry name" value="OMP_efflux"/>
</dbReference>
<evidence type="ECO:0000256" key="3">
    <source>
        <dbReference type="ARBA" id="ARBA00022448"/>
    </source>
</evidence>
<comment type="similarity">
    <text evidence="2">Belongs to the outer membrane factor (OMF) (TC 1.B.17) family.</text>
</comment>
<dbReference type="SUPFAM" id="SSF56954">
    <property type="entry name" value="Outer membrane efflux proteins (OEP)"/>
    <property type="match status" value="1"/>
</dbReference>
<organism evidence="10 11">
    <name type="scientific">Spectribacter acetivorans</name>
    <dbReference type="NCBI Taxonomy" id="3075603"/>
    <lineage>
        <taxon>Bacteria</taxon>
        <taxon>Pseudomonadati</taxon>
        <taxon>Pseudomonadota</taxon>
        <taxon>Gammaproteobacteria</taxon>
        <taxon>Salinisphaerales</taxon>
        <taxon>Salinisphaeraceae</taxon>
        <taxon>Spectribacter</taxon>
    </lineage>
</organism>
<reference evidence="10 11" key="1">
    <citation type="submission" date="2023-09" db="EMBL/GenBank/DDBJ databases">
        <authorList>
            <person name="Rey-Velasco X."/>
        </authorList>
    </citation>
    <scope>NUCLEOTIDE SEQUENCE [LARGE SCALE GENOMIC DNA]</scope>
    <source>
        <strain evidence="10 11">P385</strain>
    </source>
</reference>
<evidence type="ECO:0000256" key="5">
    <source>
        <dbReference type="ARBA" id="ARBA00022692"/>
    </source>
</evidence>
<feature type="signal peptide" evidence="9">
    <location>
        <begin position="1"/>
        <end position="22"/>
    </location>
</feature>
<name>A0ABU3BCJ2_9GAMM</name>
<keyword evidence="3" id="KW-0813">Transport</keyword>
<gene>
    <name evidence="10" type="ORF">RM531_10845</name>
</gene>
<evidence type="ECO:0000256" key="4">
    <source>
        <dbReference type="ARBA" id="ARBA00022452"/>
    </source>
</evidence>
<dbReference type="PANTHER" id="PTHR30026:SF20">
    <property type="entry name" value="OUTER MEMBRANE PROTEIN TOLC"/>
    <property type="match status" value="1"/>
</dbReference>
<evidence type="ECO:0000313" key="11">
    <source>
        <dbReference type="Proteomes" id="UP001259982"/>
    </source>
</evidence>
<keyword evidence="7" id="KW-0998">Cell outer membrane</keyword>
<keyword evidence="5" id="KW-0812">Transmembrane</keyword>
<dbReference type="Proteomes" id="UP001259982">
    <property type="component" value="Unassembled WGS sequence"/>
</dbReference>
<feature type="coiled-coil region" evidence="8">
    <location>
        <begin position="118"/>
        <end position="222"/>
    </location>
</feature>
<sequence>MRSVRVAAVALLVAGWPLAGQANKLIDIYELAKREDATFAAAEAQYRADREVWPQARAAVLPSVNATASYSKVDREVEQTPFSGGAGPAPPFSDDFNSKTYGVELRQPLFSWGIPATLRQGRDRLEIAELELQQARQNLQARVMHTYVDFLKAQAALRLTREEREAIAADLEQTEGRYEVGEISVTALQEARAARDLSESRIIAAEAALDEVRERLRELTTRWYETLPDVPLGYEPQMPEPADIDVWVDRTLRYNPGLTATERQTEVAREEIERKRAAYIPDVDLVAGYQDTDDTDFVFGGASNDTRVGLEATWALFDGGRNFSEARESRALYAASEAELERTRREVTAATRNAYRGVVTQLRQVQALDKAVESARTALRSIRSEFDLGERNQTDVIDARRNLYSALIDRARAKYDYASAVTRLRLASGVLVPEDLARIDALLLEPDAPAETLIPESE</sequence>
<keyword evidence="11" id="KW-1185">Reference proteome</keyword>
<keyword evidence="6" id="KW-0472">Membrane</keyword>
<evidence type="ECO:0000313" key="10">
    <source>
        <dbReference type="EMBL" id="MDT0618973.1"/>
    </source>
</evidence>
<feature type="chain" id="PRO_5046865264" evidence="9">
    <location>
        <begin position="23"/>
        <end position="458"/>
    </location>
</feature>
<dbReference type="Gene3D" id="1.20.1600.10">
    <property type="entry name" value="Outer membrane efflux proteins (OEP)"/>
    <property type="match status" value="1"/>
</dbReference>
<feature type="coiled-coil region" evidence="8">
    <location>
        <begin position="326"/>
        <end position="385"/>
    </location>
</feature>
<comment type="subcellular location">
    <subcellularLocation>
        <location evidence="1">Cell outer membrane</location>
    </subcellularLocation>
</comment>
<evidence type="ECO:0000256" key="9">
    <source>
        <dbReference type="SAM" id="SignalP"/>
    </source>
</evidence>
<keyword evidence="8" id="KW-0175">Coiled coil</keyword>
<evidence type="ECO:0000256" key="6">
    <source>
        <dbReference type="ARBA" id="ARBA00023136"/>
    </source>
</evidence>
<dbReference type="RefSeq" id="WP_311659254.1">
    <property type="nucleotide sequence ID" value="NZ_JAVRHY010000009.1"/>
</dbReference>
<evidence type="ECO:0000256" key="8">
    <source>
        <dbReference type="SAM" id="Coils"/>
    </source>
</evidence>
<dbReference type="Pfam" id="PF02321">
    <property type="entry name" value="OEP"/>
    <property type="match status" value="2"/>
</dbReference>
<keyword evidence="4" id="KW-1134">Transmembrane beta strand</keyword>
<protein>
    <submittedName>
        <fullName evidence="10">TolC family outer membrane protein</fullName>
    </submittedName>
</protein>
<keyword evidence="9" id="KW-0732">Signal</keyword>
<dbReference type="InterPro" id="IPR051906">
    <property type="entry name" value="TolC-like"/>
</dbReference>
<evidence type="ECO:0000256" key="1">
    <source>
        <dbReference type="ARBA" id="ARBA00004442"/>
    </source>
</evidence>
<proteinExistence type="inferred from homology"/>
<dbReference type="EMBL" id="JAVRHY010000009">
    <property type="protein sequence ID" value="MDT0618973.1"/>
    <property type="molecule type" value="Genomic_DNA"/>
</dbReference>